<gene>
    <name evidence="1" type="ORF">SAMN04488546_1511</name>
</gene>
<protein>
    <submittedName>
        <fullName evidence="1">Sarcosine oxidase subunit gamma</fullName>
    </submittedName>
</protein>
<name>A0A1I0BZP4_9ACTN</name>
<accession>A0A1I0BZP4</accession>
<evidence type="ECO:0000313" key="1">
    <source>
        <dbReference type="EMBL" id="SET12167.1"/>
    </source>
</evidence>
<dbReference type="OrthoDB" id="9814782at2"/>
<dbReference type="Proteomes" id="UP000198507">
    <property type="component" value="Unassembled WGS sequence"/>
</dbReference>
<keyword evidence="2" id="KW-1185">Reference proteome</keyword>
<proteinExistence type="predicted"/>
<dbReference type="InterPro" id="IPR027266">
    <property type="entry name" value="TrmE/GcvT-like"/>
</dbReference>
<dbReference type="AlphaFoldDB" id="A0A1I0BZP4"/>
<organism evidence="1 2">
    <name type="scientific">Geodermatophilus poikilotrophus</name>
    <dbReference type="NCBI Taxonomy" id="1333667"/>
    <lineage>
        <taxon>Bacteria</taxon>
        <taxon>Bacillati</taxon>
        <taxon>Actinomycetota</taxon>
        <taxon>Actinomycetes</taxon>
        <taxon>Geodermatophilales</taxon>
        <taxon>Geodermatophilaceae</taxon>
        <taxon>Geodermatophilus</taxon>
    </lineage>
</organism>
<sequence length="197" mass="20846">MAELLRTHPLEAWRADFERLPGTVGITVEPYVAVVDVRLGTVGAEASAALGVDLPTAPNTWVPTGTGRAVWLGPDEWLLTSTTETPEELEARVRAAVLPLGGSATDVSAQRIGLRLTGARVRDVLAKGCSIDLHPRVFGRGSSAQTTLGQAGVVLLALSDSADDHVVLVRSSFAGYLADWLLDAALEFTSVPLTHDR</sequence>
<dbReference type="EMBL" id="FOIE01000002">
    <property type="protein sequence ID" value="SET12167.1"/>
    <property type="molecule type" value="Genomic_DNA"/>
</dbReference>
<evidence type="ECO:0000313" key="2">
    <source>
        <dbReference type="Proteomes" id="UP000198507"/>
    </source>
</evidence>
<reference evidence="2" key="1">
    <citation type="submission" date="2016-10" db="EMBL/GenBank/DDBJ databases">
        <authorList>
            <person name="Varghese N."/>
            <person name="Submissions S."/>
        </authorList>
    </citation>
    <scope>NUCLEOTIDE SEQUENCE [LARGE SCALE GENOMIC DNA]</scope>
    <source>
        <strain evidence="2">DSM 44209</strain>
    </source>
</reference>
<dbReference type="Pfam" id="PF04268">
    <property type="entry name" value="SoxG"/>
    <property type="match status" value="1"/>
</dbReference>
<dbReference type="InterPro" id="IPR007375">
    <property type="entry name" value="SoxG"/>
</dbReference>
<dbReference type="SUPFAM" id="SSF103025">
    <property type="entry name" value="Folate-binding domain"/>
    <property type="match status" value="1"/>
</dbReference>
<dbReference type="RefSeq" id="WP_091441348.1">
    <property type="nucleotide sequence ID" value="NZ_FOIE01000002.1"/>
</dbReference>
<dbReference type="Gene3D" id="3.30.70.1520">
    <property type="entry name" value="Heterotetrameric sarcosine oxidase"/>
    <property type="match status" value="1"/>
</dbReference>
<dbReference type="Gene3D" id="3.30.1360.120">
    <property type="entry name" value="Probable tRNA modification gtpase trme, domain 1"/>
    <property type="match status" value="1"/>
</dbReference>